<dbReference type="InterPro" id="IPR052958">
    <property type="entry name" value="IFN-induced_PKR_regulator"/>
</dbReference>
<dbReference type="PANTHER" id="PTHR46289">
    <property type="entry name" value="52 KDA REPRESSOR OF THE INHIBITOR OF THE PROTEIN KINASE-LIKE PROTEIN-RELATED"/>
    <property type="match status" value="1"/>
</dbReference>
<accession>A0AAV8Z691</accession>
<evidence type="ECO:0000313" key="1">
    <source>
        <dbReference type="EMBL" id="KAJ8958998.1"/>
    </source>
</evidence>
<proteinExistence type="predicted"/>
<dbReference type="EMBL" id="JANEYF010001701">
    <property type="protein sequence ID" value="KAJ8958998.1"/>
    <property type="molecule type" value="Genomic_DNA"/>
</dbReference>
<sequence length="247" mass="28850">MNLNSVNEIRNCVGVIKEIINFFRDSLRHRSLVPNIPLFCETRWPAKYKSIRLFFENFVDIKSVLDDLITNRDFRQATRTKAEQLSCWSSTPKFIMCPNIITKYSTQLEPVTNSLQGKSVNLLDVQKHIENLLQIFENNRKDANECFRSIFTRSVEIADEFGIEIEQPHIARRQINRPNIQMASTEEYLKVSFFIPYMDSLKSSLKTRFSEDTRTAFSISCLHPKHLKENNDMSLIVQNIADSMMIM</sequence>
<comment type="caution">
    <text evidence="1">The sequence shown here is derived from an EMBL/GenBank/DDBJ whole genome shotgun (WGS) entry which is preliminary data.</text>
</comment>
<dbReference type="AlphaFoldDB" id="A0AAV8Z691"/>
<organism evidence="1 2">
    <name type="scientific">Rhamnusium bicolor</name>
    <dbReference type="NCBI Taxonomy" id="1586634"/>
    <lineage>
        <taxon>Eukaryota</taxon>
        <taxon>Metazoa</taxon>
        <taxon>Ecdysozoa</taxon>
        <taxon>Arthropoda</taxon>
        <taxon>Hexapoda</taxon>
        <taxon>Insecta</taxon>
        <taxon>Pterygota</taxon>
        <taxon>Neoptera</taxon>
        <taxon>Endopterygota</taxon>
        <taxon>Coleoptera</taxon>
        <taxon>Polyphaga</taxon>
        <taxon>Cucujiformia</taxon>
        <taxon>Chrysomeloidea</taxon>
        <taxon>Cerambycidae</taxon>
        <taxon>Lepturinae</taxon>
        <taxon>Rhagiini</taxon>
        <taxon>Rhamnusium</taxon>
    </lineage>
</organism>
<name>A0AAV8Z691_9CUCU</name>
<dbReference type="PANTHER" id="PTHR46289:SF17">
    <property type="entry name" value="HAT C-TERMINAL DIMERISATION DOMAIN-CONTAINING PROTEIN"/>
    <property type="match status" value="1"/>
</dbReference>
<protein>
    <submittedName>
        <fullName evidence="1">Uncharacterized protein</fullName>
    </submittedName>
</protein>
<reference evidence="1" key="1">
    <citation type="journal article" date="2023" name="Insect Mol. Biol.">
        <title>Genome sequencing provides insights into the evolution of gene families encoding plant cell wall-degrading enzymes in longhorned beetles.</title>
        <authorList>
            <person name="Shin N.R."/>
            <person name="Okamura Y."/>
            <person name="Kirsch R."/>
            <person name="Pauchet Y."/>
        </authorList>
    </citation>
    <scope>NUCLEOTIDE SEQUENCE</scope>
    <source>
        <strain evidence="1">RBIC_L_NR</strain>
    </source>
</reference>
<evidence type="ECO:0000313" key="2">
    <source>
        <dbReference type="Proteomes" id="UP001162156"/>
    </source>
</evidence>
<keyword evidence="2" id="KW-1185">Reference proteome</keyword>
<dbReference type="Proteomes" id="UP001162156">
    <property type="component" value="Unassembled WGS sequence"/>
</dbReference>
<gene>
    <name evidence="1" type="ORF">NQ314_006316</name>
</gene>